<reference evidence="2 3" key="1">
    <citation type="submission" date="2020-02" db="EMBL/GenBank/DDBJ databases">
        <title>Acidophilic actinobacteria isolated from forest soil.</title>
        <authorList>
            <person name="Golinska P."/>
        </authorList>
    </citation>
    <scope>NUCLEOTIDE SEQUENCE [LARGE SCALE GENOMIC DNA]</scope>
    <source>
        <strain evidence="2 3">NL8</strain>
    </source>
</reference>
<evidence type="ECO:0000313" key="2">
    <source>
        <dbReference type="EMBL" id="MBS2553770.1"/>
    </source>
</evidence>
<accession>A0ABS5L6L8</accession>
<evidence type="ECO:0000259" key="1">
    <source>
        <dbReference type="Pfam" id="PF16177"/>
    </source>
</evidence>
<keyword evidence="3" id="KW-1185">Reference proteome</keyword>
<dbReference type="Gene3D" id="3.40.50.12780">
    <property type="entry name" value="N-terminal domain of ligase-like"/>
    <property type="match status" value="1"/>
</dbReference>
<protein>
    <recommendedName>
        <fullName evidence="1">Acetyl-coenzyme A synthetase N-terminal domain-containing protein</fullName>
    </recommendedName>
</protein>
<comment type="caution">
    <text evidence="2">The sequence shown here is derived from an EMBL/GenBank/DDBJ whole genome shotgun (WGS) entry which is preliminary data.</text>
</comment>
<dbReference type="Proteomes" id="UP000730482">
    <property type="component" value="Unassembled WGS sequence"/>
</dbReference>
<feature type="domain" description="Acetyl-coenzyme A synthetase N-terminal" evidence="1">
    <location>
        <begin position="89"/>
        <end position="135"/>
    </location>
</feature>
<dbReference type="InterPro" id="IPR032387">
    <property type="entry name" value="ACAS_N"/>
</dbReference>
<dbReference type="EMBL" id="JAAFYZ010000283">
    <property type="protein sequence ID" value="MBS2553770.1"/>
    <property type="molecule type" value="Genomic_DNA"/>
</dbReference>
<sequence length="140" mass="15295">MDLERRATSVVVDGVSCRGEDLGVDMWGGGEIGGELGDLLVIGDPGRFMRHDETTPVWMPSARATAEAAITEFARFAGGRGGPPSDAPYEQMWRWSVQDTAGFWSAVAEFCELAWETRPDAVTDGAPMPQTRWFPVSIQM</sequence>
<organism evidence="2 3">
    <name type="scientific">Catenulispora pinistramenti</name>
    <dbReference type="NCBI Taxonomy" id="2705254"/>
    <lineage>
        <taxon>Bacteria</taxon>
        <taxon>Bacillati</taxon>
        <taxon>Actinomycetota</taxon>
        <taxon>Actinomycetes</taxon>
        <taxon>Catenulisporales</taxon>
        <taxon>Catenulisporaceae</taxon>
        <taxon>Catenulispora</taxon>
    </lineage>
</organism>
<dbReference type="InterPro" id="IPR042099">
    <property type="entry name" value="ANL_N_sf"/>
</dbReference>
<dbReference type="Pfam" id="PF16177">
    <property type="entry name" value="ACAS_N"/>
    <property type="match status" value="1"/>
</dbReference>
<name>A0ABS5L6L8_9ACTN</name>
<evidence type="ECO:0000313" key="3">
    <source>
        <dbReference type="Proteomes" id="UP000730482"/>
    </source>
</evidence>
<dbReference type="RefSeq" id="WP_212020664.1">
    <property type="nucleotide sequence ID" value="NZ_JAAFYZ010000283.1"/>
</dbReference>
<gene>
    <name evidence="2" type="ORF">KGQ19_43650</name>
</gene>
<proteinExistence type="predicted"/>